<dbReference type="InterPro" id="IPR013785">
    <property type="entry name" value="Aldolase_TIM"/>
</dbReference>
<comment type="pathway">
    <text evidence="2 9">Amino-acid biosynthesis; L-tryptophan biosynthesis; L-tryptophan from chorismate: step 3/5.</text>
</comment>
<keyword evidence="7 9" id="KW-0057">Aromatic amino acid biosynthesis</keyword>
<dbReference type="SUPFAM" id="SSF51366">
    <property type="entry name" value="Ribulose-phoshate binding barrel"/>
    <property type="match status" value="1"/>
</dbReference>
<dbReference type="Pfam" id="PF00697">
    <property type="entry name" value="PRAI"/>
    <property type="match status" value="1"/>
</dbReference>
<dbReference type="AlphaFoldDB" id="A0A1D9P2U5"/>
<dbReference type="GO" id="GO:0004640">
    <property type="term" value="F:phosphoribosylanthranilate isomerase activity"/>
    <property type="evidence" value="ECO:0007669"/>
    <property type="project" value="UniProtKB-UniRule"/>
</dbReference>
<evidence type="ECO:0000256" key="7">
    <source>
        <dbReference type="ARBA" id="ARBA00023141"/>
    </source>
</evidence>
<gene>
    <name evidence="9" type="primary">trpF</name>
    <name evidence="11" type="ORF">bhn_I1904</name>
</gene>
<dbReference type="InterPro" id="IPR011060">
    <property type="entry name" value="RibuloseP-bd_barrel"/>
</dbReference>
<dbReference type="PANTHER" id="PTHR42894">
    <property type="entry name" value="N-(5'-PHOSPHORIBOSYL)ANTHRANILATE ISOMERASE"/>
    <property type="match status" value="1"/>
</dbReference>
<evidence type="ECO:0000256" key="1">
    <source>
        <dbReference type="ARBA" id="ARBA00001164"/>
    </source>
</evidence>
<dbReference type="InterPro" id="IPR001240">
    <property type="entry name" value="PRAI_dom"/>
</dbReference>
<evidence type="ECO:0000256" key="9">
    <source>
        <dbReference type="HAMAP-Rule" id="MF_00135"/>
    </source>
</evidence>
<dbReference type="Gene3D" id="3.20.20.70">
    <property type="entry name" value="Aldolase class I"/>
    <property type="match status" value="1"/>
</dbReference>
<dbReference type="OrthoDB" id="9786954at2"/>
<evidence type="ECO:0000256" key="4">
    <source>
        <dbReference type="ARBA" id="ARBA00022272"/>
    </source>
</evidence>
<evidence type="ECO:0000256" key="3">
    <source>
        <dbReference type="ARBA" id="ARBA00012572"/>
    </source>
</evidence>
<evidence type="ECO:0000313" key="11">
    <source>
        <dbReference type="EMBL" id="AOZ96937.1"/>
    </source>
</evidence>
<comment type="catalytic activity">
    <reaction evidence="1 9">
        <text>N-(5-phospho-beta-D-ribosyl)anthranilate = 1-(2-carboxyphenylamino)-1-deoxy-D-ribulose 5-phosphate</text>
        <dbReference type="Rhea" id="RHEA:21540"/>
        <dbReference type="ChEBI" id="CHEBI:18277"/>
        <dbReference type="ChEBI" id="CHEBI:58613"/>
        <dbReference type="EC" id="5.3.1.24"/>
    </reaction>
</comment>
<evidence type="ECO:0000256" key="2">
    <source>
        <dbReference type="ARBA" id="ARBA00004664"/>
    </source>
</evidence>
<dbReference type="UniPathway" id="UPA00035">
    <property type="reaction ID" value="UER00042"/>
</dbReference>
<reference evidence="12" key="1">
    <citation type="submission" date="2016-10" db="EMBL/GenBank/DDBJ databases">
        <title>The complete genome sequence of the rumen bacterium Butyrivibrio hungatei MB2003.</title>
        <authorList>
            <person name="Palevich N."/>
            <person name="Kelly W.J."/>
            <person name="Leahy S.C."/>
            <person name="Altermann E."/>
            <person name="Rakonjac J."/>
            <person name="Attwood G.T."/>
        </authorList>
    </citation>
    <scope>NUCLEOTIDE SEQUENCE [LARGE SCALE GENOMIC DNA]</scope>
    <source>
        <strain evidence="12">MB2003</strain>
    </source>
</reference>
<dbReference type="HAMAP" id="MF_00135">
    <property type="entry name" value="PRAI"/>
    <property type="match status" value="1"/>
</dbReference>
<evidence type="ECO:0000313" key="12">
    <source>
        <dbReference type="Proteomes" id="UP000179284"/>
    </source>
</evidence>
<keyword evidence="8 9" id="KW-0413">Isomerase</keyword>
<evidence type="ECO:0000256" key="6">
    <source>
        <dbReference type="ARBA" id="ARBA00022822"/>
    </source>
</evidence>
<dbReference type="RefSeq" id="WP_071176589.1">
    <property type="nucleotide sequence ID" value="NZ_CP017831.1"/>
</dbReference>
<dbReference type="Proteomes" id="UP000179284">
    <property type="component" value="Chromosome I"/>
</dbReference>
<comment type="similarity">
    <text evidence="9">Belongs to the TrpF family.</text>
</comment>
<keyword evidence="6 9" id="KW-0822">Tryptophan biosynthesis</keyword>
<name>A0A1D9P2U5_9FIRM</name>
<dbReference type="EMBL" id="CP017831">
    <property type="protein sequence ID" value="AOZ96937.1"/>
    <property type="molecule type" value="Genomic_DNA"/>
</dbReference>
<evidence type="ECO:0000256" key="8">
    <source>
        <dbReference type="ARBA" id="ARBA00023235"/>
    </source>
</evidence>
<dbReference type="GO" id="GO:0000162">
    <property type="term" value="P:L-tryptophan biosynthetic process"/>
    <property type="evidence" value="ECO:0007669"/>
    <property type="project" value="UniProtKB-UniRule"/>
</dbReference>
<sequence>MTKIKLCGLSTSGDVAAANIFKPDYVGFVFWKKSSRYVGKDTAMRLRSELSTDIQTVGVFVDADIDFVAELLNEGIIDIAQLHGSENDKYISHLREMTDKPIMKAFIVKAQEDIDEANLSPADHILLDAGMGEGEGFNWDLLEGMTRPFFLAGGLTPENVKDAIAGVKPFAVDVSSGIETDGHKDASKMGSFVANVRLIDAQIASQGPEY</sequence>
<dbReference type="KEGG" id="bhu:bhn_I1904"/>
<feature type="domain" description="N-(5'phosphoribosyl) anthranilate isomerase (PRAI)" evidence="10">
    <location>
        <begin position="5"/>
        <end position="194"/>
    </location>
</feature>
<organism evidence="11 12">
    <name type="scientific">Butyrivibrio hungatei</name>
    <dbReference type="NCBI Taxonomy" id="185008"/>
    <lineage>
        <taxon>Bacteria</taxon>
        <taxon>Bacillati</taxon>
        <taxon>Bacillota</taxon>
        <taxon>Clostridia</taxon>
        <taxon>Lachnospirales</taxon>
        <taxon>Lachnospiraceae</taxon>
        <taxon>Butyrivibrio</taxon>
    </lineage>
</organism>
<proteinExistence type="inferred from homology"/>
<dbReference type="PANTHER" id="PTHR42894:SF1">
    <property type="entry name" value="N-(5'-PHOSPHORIBOSYL)ANTHRANILATE ISOMERASE"/>
    <property type="match status" value="1"/>
</dbReference>
<evidence type="ECO:0000259" key="10">
    <source>
        <dbReference type="Pfam" id="PF00697"/>
    </source>
</evidence>
<accession>A0A1D9P2U5</accession>
<dbReference type="InterPro" id="IPR044643">
    <property type="entry name" value="TrpF_fam"/>
</dbReference>
<keyword evidence="12" id="KW-1185">Reference proteome</keyword>
<keyword evidence="5 9" id="KW-0028">Amino-acid biosynthesis</keyword>
<protein>
    <recommendedName>
        <fullName evidence="4 9">N-(5'-phosphoribosyl)anthranilate isomerase</fullName>
        <shortName evidence="9">PRAI</shortName>
        <ecNumber evidence="3 9">5.3.1.24</ecNumber>
    </recommendedName>
</protein>
<evidence type="ECO:0000256" key="5">
    <source>
        <dbReference type="ARBA" id="ARBA00022605"/>
    </source>
</evidence>
<dbReference type="CDD" id="cd00405">
    <property type="entry name" value="PRAI"/>
    <property type="match status" value="1"/>
</dbReference>
<dbReference type="EC" id="5.3.1.24" evidence="3 9"/>